<dbReference type="Gene3D" id="1.20.1050.10">
    <property type="match status" value="1"/>
</dbReference>
<dbReference type="STRING" id="1108050.A0A0B7FBG2"/>
<dbReference type="EMBL" id="LN679118">
    <property type="protein sequence ID" value="CEL54885.1"/>
    <property type="molecule type" value="Genomic_DNA"/>
</dbReference>
<dbReference type="PROSITE" id="PS50404">
    <property type="entry name" value="GST_NTER"/>
    <property type="match status" value="1"/>
</dbReference>
<evidence type="ECO:0000259" key="1">
    <source>
        <dbReference type="PROSITE" id="PS50404"/>
    </source>
</evidence>
<name>A0A0B7FBG2_THACB</name>
<dbReference type="InterPro" id="IPR036282">
    <property type="entry name" value="Glutathione-S-Trfase_C_sf"/>
</dbReference>
<accession>A0A0B7FBG2</accession>
<dbReference type="AlphaFoldDB" id="A0A0B7FBG2"/>
<dbReference type="Pfam" id="PF22041">
    <property type="entry name" value="GST_C_7"/>
    <property type="match status" value="1"/>
</dbReference>
<evidence type="ECO:0000313" key="3">
    <source>
        <dbReference type="Proteomes" id="UP000059188"/>
    </source>
</evidence>
<feature type="domain" description="GST N-terminal" evidence="1">
    <location>
        <begin position="13"/>
        <end position="106"/>
    </location>
</feature>
<dbReference type="InterPro" id="IPR036249">
    <property type="entry name" value="Thioredoxin-like_sf"/>
</dbReference>
<evidence type="ECO:0000313" key="2">
    <source>
        <dbReference type="EMBL" id="CEL54885.1"/>
    </source>
</evidence>
<dbReference type="OrthoDB" id="4951845at2759"/>
<protein>
    <recommendedName>
        <fullName evidence="1">GST N-terminal domain-containing protein</fullName>
    </recommendedName>
</protein>
<dbReference type="SUPFAM" id="SSF47616">
    <property type="entry name" value="GST C-terminal domain-like"/>
    <property type="match status" value="1"/>
</dbReference>
<reference evidence="2 3" key="1">
    <citation type="submission" date="2014-11" db="EMBL/GenBank/DDBJ databases">
        <authorList>
            <person name="Wibberg Daniel"/>
        </authorList>
    </citation>
    <scope>NUCLEOTIDE SEQUENCE [LARGE SCALE GENOMIC DNA]</scope>
    <source>
        <strain evidence="2">Rhizoctonia solani AG1-IB 7/3/14</strain>
    </source>
</reference>
<dbReference type="InterPro" id="IPR004045">
    <property type="entry name" value="Glutathione_S-Trfase_N"/>
</dbReference>
<sequence>MAATPENPIVFYDLLNANGVHWSPNTYKTRLCLEYKRLPYRIEYLTLPEIESKMKELGMLPVKDTSPQYTLPVIADPSSDPSDKPRYVGDSFKIAMYLDEKYPAPQHPLIFNSGARSIDHLFIHQYLPTVARTGTAVIMPKLGHILDEKSVEYMKRTRGDLFNPLPELEAEERWKAFREKFFDIGASLDYRDKDGPFITGDKPTMADFGIGGWFHLIQRIAPSELEKILQWRDGRWRLFWEHIQDIEGSSSRGTQS</sequence>
<proteinExistence type="predicted"/>
<gene>
    <name evidence="2" type="ORF">RSOLAG1IB_07377</name>
</gene>
<dbReference type="Gene3D" id="3.40.30.10">
    <property type="entry name" value="Glutaredoxin"/>
    <property type="match status" value="1"/>
</dbReference>
<keyword evidence="3" id="KW-1185">Reference proteome</keyword>
<dbReference type="InterPro" id="IPR054416">
    <property type="entry name" value="GST_UstS-like_C"/>
</dbReference>
<dbReference type="Pfam" id="PF13409">
    <property type="entry name" value="GST_N_2"/>
    <property type="match status" value="1"/>
</dbReference>
<organism evidence="2 3">
    <name type="scientific">Thanatephorus cucumeris (strain AG1-IB / isolate 7/3/14)</name>
    <name type="common">Lettuce bottom rot fungus</name>
    <name type="synonym">Rhizoctonia solani</name>
    <dbReference type="NCBI Taxonomy" id="1108050"/>
    <lineage>
        <taxon>Eukaryota</taxon>
        <taxon>Fungi</taxon>
        <taxon>Dikarya</taxon>
        <taxon>Basidiomycota</taxon>
        <taxon>Agaricomycotina</taxon>
        <taxon>Agaricomycetes</taxon>
        <taxon>Cantharellales</taxon>
        <taxon>Ceratobasidiaceae</taxon>
        <taxon>Rhizoctonia</taxon>
        <taxon>Rhizoctonia solani AG-1</taxon>
    </lineage>
</organism>
<dbReference type="SUPFAM" id="SSF52833">
    <property type="entry name" value="Thioredoxin-like"/>
    <property type="match status" value="1"/>
</dbReference>
<dbReference type="Proteomes" id="UP000059188">
    <property type="component" value="Unassembled WGS sequence"/>
</dbReference>